<reference evidence="1 2" key="1">
    <citation type="submission" date="2018-11" db="EMBL/GenBank/DDBJ databases">
        <authorList>
            <consortium name="Pathogen Informatics"/>
        </authorList>
    </citation>
    <scope>NUCLEOTIDE SEQUENCE [LARGE SCALE GENOMIC DNA]</scope>
</reference>
<keyword evidence="2" id="KW-1185">Reference proteome</keyword>
<proteinExistence type="predicted"/>
<organism evidence="1 2">
    <name type="scientific">Dibothriocephalus latus</name>
    <name type="common">Fish tapeworm</name>
    <name type="synonym">Diphyllobothrium latum</name>
    <dbReference type="NCBI Taxonomy" id="60516"/>
    <lineage>
        <taxon>Eukaryota</taxon>
        <taxon>Metazoa</taxon>
        <taxon>Spiralia</taxon>
        <taxon>Lophotrochozoa</taxon>
        <taxon>Platyhelminthes</taxon>
        <taxon>Cestoda</taxon>
        <taxon>Eucestoda</taxon>
        <taxon>Diphyllobothriidea</taxon>
        <taxon>Diphyllobothriidae</taxon>
        <taxon>Dibothriocephalus</taxon>
    </lineage>
</organism>
<dbReference type="EMBL" id="UYRU01066290">
    <property type="protein sequence ID" value="VDN16563.1"/>
    <property type="molecule type" value="Genomic_DNA"/>
</dbReference>
<dbReference type="Proteomes" id="UP000281553">
    <property type="component" value="Unassembled WGS sequence"/>
</dbReference>
<dbReference type="AlphaFoldDB" id="A0A3P7LZR0"/>
<sequence>MVMCSKGFLPVAHLSPCVSSQPVQLLLLDIELKRLQASGVPSRGLSSKDWAEVESTLEMLREMRDELDRSLAYRTERRNALNAGYR</sequence>
<gene>
    <name evidence="1" type="ORF">DILT_LOCUS12394</name>
</gene>
<accession>A0A3P7LZR0</accession>
<evidence type="ECO:0000313" key="1">
    <source>
        <dbReference type="EMBL" id="VDN16563.1"/>
    </source>
</evidence>
<dbReference type="OrthoDB" id="10339833at2759"/>
<protein>
    <submittedName>
        <fullName evidence="1">Uncharacterized protein</fullName>
    </submittedName>
</protein>
<evidence type="ECO:0000313" key="2">
    <source>
        <dbReference type="Proteomes" id="UP000281553"/>
    </source>
</evidence>
<name>A0A3P7LZR0_DIBLA</name>